<evidence type="ECO:0000256" key="1">
    <source>
        <dbReference type="ARBA" id="ARBA00008764"/>
    </source>
</evidence>
<comment type="similarity">
    <text evidence="1 6">Belongs to the peptidase S1B family.</text>
</comment>
<dbReference type="PANTHER" id="PTHR36234">
    <property type="entry name" value="LYSYL ENDOPEPTIDASE"/>
    <property type="match status" value="1"/>
</dbReference>
<evidence type="ECO:0000256" key="6">
    <source>
        <dbReference type="RuleBase" id="RU004296"/>
    </source>
</evidence>
<dbReference type="PRINTS" id="PR00839">
    <property type="entry name" value="V8PROTEASE"/>
</dbReference>
<evidence type="ECO:0000313" key="9">
    <source>
        <dbReference type="Proteomes" id="UP001595816"/>
    </source>
</evidence>
<keyword evidence="2 6" id="KW-0645">Protease</keyword>
<feature type="region of interest" description="Disordered" evidence="7">
    <location>
        <begin position="168"/>
        <end position="192"/>
    </location>
</feature>
<feature type="compositionally biased region" description="Basic and acidic residues" evidence="7">
    <location>
        <begin position="169"/>
        <end position="192"/>
    </location>
</feature>
<dbReference type="InterPro" id="IPR043504">
    <property type="entry name" value="Peptidase_S1_PA_chymotrypsin"/>
</dbReference>
<evidence type="ECO:0000256" key="3">
    <source>
        <dbReference type="ARBA" id="ARBA00022729"/>
    </source>
</evidence>
<feature type="signal peptide" evidence="6">
    <location>
        <begin position="1"/>
        <end position="22"/>
    </location>
</feature>
<keyword evidence="3 6" id="KW-0732">Signal</keyword>
<evidence type="ECO:0000256" key="2">
    <source>
        <dbReference type="ARBA" id="ARBA00022670"/>
    </source>
</evidence>
<dbReference type="RefSeq" id="WP_253758584.1">
    <property type="nucleotide sequence ID" value="NZ_JAMZDZ010000001.1"/>
</dbReference>
<dbReference type="EMBL" id="JBHSAY010000031">
    <property type="protein sequence ID" value="MFC4136518.1"/>
    <property type="molecule type" value="Genomic_DNA"/>
</dbReference>
<keyword evidence="9" id="KW-1185">Reference proteome</keyword>
<dbReference type="SUPFAM" id="SSF50494">
    <property type="entry name" value="Trypsin-like serine proteases"/>
    <property type="match status" value="1"/>
</dbReference>
<sequence length="412" mass="44715">MRRTLALALGLAAVLAAGTATAAHVLRPDDQPQQQIWSTGAEETGKVEAARTTLGYVGTRKDATFRYPGADYVKVHFTRLALLPGDYLTVSRPDGGEIQRYDGKLLEGVTDTVNDLVDGSGGKWAMSITGDTAVVRLHLADDVLGLRGSLAQLGVTVDKVARGMTATERAAKKADDDRKRELARTGREESVCGGDDKTDAVCYKTTDPVMYQRSKAVARLLIKGTELCTAWRVGPDNRMITNHHCFTTDAEAADTEVWFNYSCARCGGYEVFKPTKVWAAHVLSTDKRLDYTLFTVDDFASVQQYGYLQFDVRAPNKGEQVYIPQNPAGEPTAIAASSDSDRQGNCQIVDPAYDGYDTDTDASYYCDTEGGSSGSPVISRVTNKVIALHHFGGCPNSGVRIDEIYQAIGRLL</sequence>
<reference evidence="9" key="1">
    <citation type="journal article" date="2019" name="Int. J. Syst. Evol. Microbiol.">
        <title>The Global Catalogue of Microorganisms (GCM) 10K type strain sequencing project: providing services to taxonomists for standard genome sequencing and annotation.</title>
        <authorList>
            <consortium name="The Broad Institute Genomics Platform"/>
            <consortium name="The Broad Institute Genome Sequencing Center for Infectious Disease"/>
            <person name="Wu L."/>
            <person name="Ma J."/>
        </authorList>
    </citation>
    <scope>NUCLEOTIDE SEQUENCE [LARGE SCALE GENOMIC DNA]</scope>
    <source>
        <strain evidence="9">CGMCC 4.7289</strain>
    </source>
</reference>
<dbReference type="EC" id="3.4.21.-" evidence="6"/>
<dbReference type="Gene3D" id="2.40.10.10">
    <property type="entry name" value="Trypsin-like serine proteases"/>
    <property type="match status" value="2"/>
</dbReference>
<dbReference type="InterPro" id="IPR009003">
    <property type="entry name" value="Peptidase_S1_PA"/>
</dbReference>
<evidence type="ECO:0000256" key="5">
    <source>
        <dbReference type="ARBA" id="ARBA00022825"/>
    </source>
</evidence>
<feature type="chain" id="PRO_5044983674" description="Serine protease" evidence="6">
    <location>
        <begin position="23"/>
        <end position="412"/>
    </location>
</feature>
<dbReference type="PANTHER" id="PTHR36234:SF5">
    <property type="entry name" value="LYSYL ENDOPEPTIDASE"/>
    <property type="match status" value="1"/>
</dbReference>
<organism evidence="8 9">
    <name type="scientific">Hamadaea flava</name>
    <dbReference type="NCBI Taxonomy" id="1742688"/>
    <lineage>
        <taxon>Bacteria</taxon>
        <taxon>Bacillati</taxon>
        <taxon>Actinomycetota</taxon>
        <taxon>Actinomycetes</taxon>
        <taxon>Micromonosporales</taxon>
        <taxon>Micromonosporaceae</taxon>
        <taxon>Hamadaea</taxon>
    </lineage>
</organism>
<keyword evidence="4 6" id="KW-0378">Hydrolase</keyword>
<protein>
    <recommendedName>
        <fullName evidence="6">Serine protease</fullName>
        <ecNumber evidence="6">3.4.21.-</ecNumber>
    </recommendedName>
</protein>
<comment type="caution">
    <text evidence="8">The sequence shown here is derived from an EMBL/GenBank/DDBJ whole genome shotgun (WGS) entry which is preliminary data.</text>
</comment>
<dbReference type="GO" id="GO:0016787">
    <property type="term" value="F:hydrolase activity"/>
    <property type="evidence" value="ECO:0007669"/>
    <property type="project" value="UniProtKB-KW"/>
</dbReference>
<evidence type="ECO:0000313" key="8">
    <source>
        <dbReference type="EMBL" id="MFC4136518.1"/>
    </source>
</evidence>
<gene>
    <name evidence="8" type="ORF">ACFOZ4_38420</name>
</gene>
<accession>A0ABV8M1T0</accession>
<dbReference type="Proteomes" id="UP001595816">
    <property type="component" value="Unassembled WGS sequence"/>
</dbReference>
<evidence type="ECO:0000256" key="4">
    <source>
        <dbReference type="ARBA" id="ARBA00022801"/>
    </source>
</evidence>
<dbReference type="InterPro" id="IPR008256">
    <property type="entry name" value="Peptidase_S1B"/>
</dbReference>
<dbReference type="Pfam" id="PF13365">
    <property type="entry name" value="Trypsin_2"/>
    <property type="match status" value="1"/>
</dbReference>
<name>A0ABV8M1T0_9ACTN</name>
<evidence type="ECO:0000256" key="7">
    <source>
        <dbReference type="SAM" id="MobiDB-lite"/>
    </source>
</evidence>
<keyword evidence="5 6" id="KW-0720">Serine protease</keyword>
<proteinExistence type="inferred from homology"/>